<feature type="compositionally biased region" description="Basic and acidic residues" evidence="1">
    <location>
        <begin position="26"/>
        <end position="44"/>
    </location>
</feature>
<comment type="caution">
    <text evidence="2">The sequence shown here is derived from an EMBL/GenBank/DDBJ whole genome shotgun (WGS) entry which is preliminary data.</text>
</comment>
<protein>
    <submittedName>
        <fullName evidence="2">Uncharacterized protein</fullName>
    </submittedName>
</protein>
<dbReference type="Proteomes" id="UP000030151">
    <property type="component" value="Unassembled WGS sequence"/>
</dbReference>
<feature type="compositionally biased region" description="Basic and acidic residues" evidence="1">
    <location>
        <begin position="1"/>
        <end position="13"/>
    </location>
</feature>
<gene>
    <name evidence="2" type="ORF">X797_008824</name>
</gene>
<name>A0A014QVX7_9HYPO</name>
<sequence>MPRNSQLERRANRPDSYFAVFRQPKAKSDEISPRKARFEADRYHHPSANSHGQGLTKMSHPP</sequence>
<dbReference type="EMBL" id="JELW01000030">
    <property type="protein sequence ID" value="EXU98009.1"/>
    <property type="molecule type" value="Genomic_DNA"/>
</dbReference>
<accession>A0A014QVX7</accession>
<evidence type="ECO:0000313" key="2">
    <source>
        <dbReference type="EMBL" id="EXU98009.1"/>
    </source>
</evidence>
<evidence type="ECO:0000256" key="1">
    <source>
        <dbReference type="SAM" id="MobiDB-lite"/>
    </source>
</evidence>
<dbReference type="HOGENOM" id="CLU_2904686_0_0_1"/>
<proteinExistence type="predicted"/>
<organism evidence="2 3">
    <name type="scientific">Metarhizium robertsii</name>
    <dbReference type="NCBI Taxonomy" id="568076"/>
    <lineage>
        <taxon>Eukaryota</taxon>
        <taxon>Fungi</taxon>
        <taxon>Dikarya</taxon>
        <taxon>Ascomycota</taxon>
        <taxon>Pezizomycotina</taxon>
        <taxon>Sordariomycetes</taxon>
        <taxon>Hypocreomycetidae</taxon>
        <taxon>Hypocreales</taxon>
        <taxon>Clavicipitaceae</taxon>
        <taxon>Metarhizium</taxon>
    </lineage>
</organism>
<dbReference type="AlphaFoldDB" id="A0A014QVX7"/>
<feature type="region of interest" description="Disordered" evidence="1">
    <location>
        <begin position="1"/>
        <end position="62"/>
    </location>
</feature>
<reference evidence="2 3" key="1">
    <citation type="submission" date="2014-02" db="EMBL/GenBank/DDBJ databases">
        <title>The genome sequence of the entomopathogenic fungus Metarhizium robertsii ARSEF 2575.</title>
        <authorList>
            <person name="Giuliano Garisto Donzelli B."/>
            <person name="Roe B.A."/>
            <person name="Macmil S.L."/>
            <person name="Krasnoff S.B."/>
            <person name="Gibson D.M."/>
        </authorList>
    </citation>
    <scope>NUCLEOTIDE SEQUENCE [LARGE SCALE GENOMIC DNA]</scope>
    <source>
        <strain evidence="2 3">ARSEF 2575</strain>
    </source>
</reference>
<evidence type="ECO:0000313" key="3">
    <source>
        <dbReference type="Proteomes" id="UP000030151"/>
    </source>
</evidence>